<dbReference type="GO" id="GO:0005681">
    <property type="term" value="C:spliceosomal complex"/>
    <property type="evidence" value="ECO:0007669"/>
    <property type="project" value="TreeGrafter"/>
</dbReference>
<dbReference type="GO" id="GO:0003700">
    <property type="term" value="F:DNA-binding transcription factor activity"/>
    <property type="evidence" value="ECO:0007669"/>
    <property type="project" value="InterPro"/>
</dbReference>
<evidence type="ECO:0000313" key="7">
    <source>
        <dbReference type="EMBL" id="KAG4418951.1"/>
    </source>
</evidence>
<evidence type="ECO:0000256" key="3">
    <source>
        <dbReference type="ARBA" id="ARBA00034534"/>
    </source>
</evidence>
<dbReference type="FunFam" id="1.10.10.10:FF:000522">
    <property type="entry name" value="Forkhead domain protein"/>
    <property type="match status" value="1"/>
</dbReference>
<dbReference type="InterPro" id="IPR001766">
    <property type="entry name" value="Fork_head_dom"/>
</dbReference>
<dbReference type="InterPro" id="IPR018816">
    <property type="entry name" value="Cactin_central"/>
</dbReference>
<dbReference type="GO" id="GO:0005737">
    <property type="term" value="C:cytoplasm"/>
    <property type="evidence" value="ECO:0007669"/>
    <property type="project" value="TreeGrafter"/>
</dbReference>
<organism evidence="7 8">
    <name type="scientific">Cadophora malorum</name>
    <dbReference type="NCBI Taxonomy" id="108018"/>
    <lineage>
        <taxon>Eukaryota</taxon>
        <taxon>Fungi</taxon>
        <taxon>Dikarya</taxon>
        <taxon>Ascomycota</taxon>
        <taxon>Pezizomycotina</taxon>
        <taxon>Leotiomycetes</taxon>
        <taxon>Helotiales</taxon>
        <taxon>Ploettnerulaceae</taxon>
        <taxon>Cadophora</taxon>
    </lineage>
</organism>
<feature type="domain" description="Fork-head" evidence="6">
    <location>
        <begin position="826"/>
        <end position="918"/>
    </location>
</feature>
<dbReference type="PROSITE" id="PS50039">
    <property type="entry name" value="FORK_HEAD_3"/>
    <property type="match status" value="1"/>
</dbReference>
<keyword evidence="4" id="KW-0539">Nucleus</keyword>
<feature type="compositionally biased region" description="Basic and acidic residues" evidence="5">
    <location>
        <begin position="986"/>
        <end position="995"/>
    </location>
</feature>
<feature type="compositionally biased region" description="Low complexity" evidence="5">
    <location>
        <begin position="355"/>
        <end position="371"/>
    </location>
</feature>
<dbReference type="SMART" id="SM01050">
    <property type="entry name" value="CactinC_cactus"/>
    <property type="match status" value="1"/>
</dbReference>
<keyword evidence="8" id="KW-1185">Reference proteome</keyword>
<feature type="DNA-binding region" description="Fork-head" evidence="4">
    <location>
        <begin position="826"/>
        <end position="918"/>
    </location>
</feature>
<dbReference type="Gene3D" id="1.10.10.10">
    <property type="entry name" value="Winged helix-like DNA-binding domain superfamily/Winged helix DNA-binding domain"/>
    <property type="match status" value="1"/>
</dbReference>
<evidence type="ECO:0000259" key="6">
    <source>
        <dbReference type="PROSITE" id="PS50039"/>
    </source>
</evidence>
<evidence type="ECO:0000256" key="2">
    <source>
        <dbReference type="ARBA" id="ARBA00023125"/>
    </source>
</evidence>
<dbReference type="OrthoDB" id="265955at2759"/>
<gene>
    <name evidence="7" type="ORF">IFR04_007898</name>
</gene>
<dbReference type="Pfam" id="PF00250">
    <property type="entry name" value="Forkhead"/>
    <property type="match status" value="1"/>
</dbReference>
<feature type="region of interest" description="Disordered" evidence="5">
    <location>
        <begin position="786"/>
        <end position="812"/>
    </location>
</feature>
<dbReference type="SUPFAM" id="SSF46785">
    <property type="entry name" value="Winged helix' DNA-binding domain"/>
    <property type="match status" value="1"/>
</dbReference>
<reference evidence="7" key="1">
    <citation type="submission" date="2021-02" db="EMBL/GenBank/DDBJ databases">
        <title>Genome sequence Cadophora malorum strain M34.</title>
        <authorList>
            <person name="Stefanovic E."/>
            <person name="Vu D."/>
            <person name="Scully C."/>
            <person name="Dijksterhuis J."/>
            <person name="Roader J."/>
            <person name="Houbraken J."/>
        </authorList>
    </citation>
    <scope>NUCLEOTIDE SEQUENCE</scope>
    <source>
        <strain evidence="7">M34</strain>
    </source>
</reference>
<feature type="region of interest" description="Disordered" evidence="5">
    <location>
        <begin position="912"/>
        <end position="1029"/>
    </location>
</feature>
<evidence type="ECO:0000313" key="8">
    <source>
        <dbReference type="Proteomes" id="UP000664132"/>
    </source>
</evidence>
<evidence type="ECO:0000256" key="1">
    <source>
        <dbReference type="ARBA" id="ARBA00006895"/>
    </source>
</evidence>
<evidence type="ECO:0000256" key="4">
    <source>
        <dbReference type="PROSITE-ProRule" id="PRU00089"/>
    </source>
</evidence>
<dbReference type="Pfam" id="PF10312">
    <property type="entry name" value="Cactin_mid"/>
    <property type="match status" value="1"/>
</dbReference>
<protein>
    <recommendedName>
        <fullName evidence="3">Splicing factor Cactin</fullName>
    </recommendedName>
</protein>
<dbReference type="EMBL" id="JAFJYH010000116">
    <property type="protein sequence ID" value="KAG4418951.1"/>
    <property type="molecule type" value="Genomic_DNA"/>
</dbReference>
<accession>A0A8H7TGC8</accession>
<dbReference type="PANTHER" id="PTHR21737">
    <property type="entry name" value="POLYGLUTAMINE BINDING PROTEIN 1/MARVEL MEMBRANE-ASSOCIATING DOMAIN CONTAINING 3"/>
    <property type="match status" value="1"/>
</dbReference>
<feature type="compositionally biased region" description="Basic residues" evidence="5">
    <location>
        <begin position="913"/>
        <end position="924"/>
    </location>
</feature>
<dbReference type="GO" id="GO:0045292">
    <property type="term" value="P:mRNA cis splicing, via spliceosome"/>
    <property type="evidence" value="ECO:0007669"/>
    <property type="project" value="TreeGrafter"/>
</dbReference>
<name>A0A8H7TGC8_9HELO</name>
<comment type="similarity">
    <text evidence="1">Belongs to the CACTIN family.</text>
</comment>
<feature type="compositionally biased region" description="Low complexity" evidence="5">
    <location>
        <begin position="799"/>
        <end position="811"/>
    </location>
</feature>
<feature type="compositionally biased region" description="Basic and acidic residues" evidence="5">
    <location>
        <begin position="14"/>
        <end position="27"/>
    </location>
</feature>
<evidence type="ECO:0000256" key="5">
    <source>
        <dbReference type="SAM" id="MobiDB-lite"/>
    </source>
</evidence>
<dbReference type="Proteomes" id="UP000664132">
    <property type="component" value="Unassembled WGS sequence"/>
</dbReference>
<dbReference type="InterPro" id="IPR019134">
    <property type="entry name" value="Cactin_C"/>
</dbReference>
<dbReference type="GO" id="GO:0043565">
    <property type="term" value="F:sequence-specific DNA binding"/>
    <property type="evidence" value="ECO:0007669"/>
    <property type="project" value="InterPro"/>
</dbReference>
<feature type="compositionally biased region" description="Low complexity" evidence="5">
    <location>
        <begin position="945"/>
        <end position="960"/>
    </location>
</feature>
<sequence length="1079" mass="122633">MDSGRRAMIAGRDSPARDITSPRRDQSARVSKPSRPTGNRPPDNRSRTNQSSLEDEQSRKWVSEEDSFVLKQAKKKADIRVREGRAKPIDWLAVILRVIDPDRDLLDDDEEEVQHDVVDPEGVFEGLNDAQLIELDKDIASYLALEKNKKNLDYWKTMQIICNDRRQKLKPLGPEERAVGSVASDVDKLLGPKTYEQLESLEIQIRAKLRSNEPIDVDYWEQLLRSLLIWKAKAKLKKVYQSVLDSRLEKLRKEQQEDAEGVWSKMRDLLGDPTPVVEEGAENPAAGADVSQIVRRQPTFQYSSKYDPEPLLKLHSEDKSSEVVDESAFLQRIAAERRKVLKLGYVPMRQATNEKGTSSSSKAVTTSTVKVHPPGTQRFSTAVNEDFSQATKALYDREVARGVDEDEEIFTGEETVATTSQPQWADKYRPRKPRYFNRVQMGYEWNKYNQTHYDHDNPPPKVVQGYKFNIFYPDLIDKAKAPTFKIFREHGRKRGESFAPAGEEDTCLIRFVAGPPYEDIAFRIVDREWDYSAKRDRGFRSSFDKGILQLHFQYKKSLSTHVPLTMNPAAFYQRRAQMSSGLPGDFQYDDSLDLSTQTSHPMFASCDGLPRSPSQNLMNSSSLTSNLLAETSSFNLHQPMPMSMSMSISNSSMAWADPNQPAGSFDRQNNNSNSYGYGYSPSNMTGNEHNGSFLRGFQQQQQQLEQTPRYMPNIFSNNNNGMSLDDSFEPSSYLLDSSKPGIQNANSAMLSPFDYQNLSNARDLQRLSISHSPAPKLEHDDAMDSVLSFERPPPFGMPSSESSEEGNSSREMTAVDVEDHNIDEPYAKLIYRALMSRPDHSMVLQEIYQWFRENTQKGSSDTKGWMNSIRHNLSMNAAFKKTERKTAGDDTKKSTEWVLEEFAIRDGVQSTTRYRKGTGSKKFIRHDTPAPSRVVSGRKGGMRTKQVQAQAKLQHQQRQRSGVMMKGGHDDEPRENDPTRATQRIDNARRSEFHQQTRSQISQRQRSPLTPPSASIVASPGHGPGPYFFPKTEQFDMSYEDLYRFEDVQGVCIDNGSPLFSNGSDAHFQSGCTMPNHRF</sequence>
<dbReference type="AlphaFoldDB" id="A0A8H7TGC8"/>
<dbReference type="SMART" id="SM00339">
    <property type="entry name" value="FH"/>
    <property type="match status" value="1"/>
</dbReference>
<feature type="region of interest" description="Disordered" evidence="5">
    <location>
        <begin position="1"/>
        <end position="59"/>
    </location>
</feature>
<dbReference type="InterPro" id="IPR036388">
    <property type="entry name" value="WH-like_DNA-bd_sf"/>
</dbReference>
<keyword evidence="2 4" id="KW-0238">DNA-binding</keyword>
<comment type="subcellular location">
    <subcellularLocation>
        <location evidence="4">Nucleus</location>
    </subcellularLocation>
</comment>
<dbReference type="InterPro" id="IPR036390">
    <property type="entry name" value="WH_DNA-bd_sf"/>
</dbReference>
<feature type="region of interest" description="Disordered" evidence="5">
    <location>
        <begin position="352"/>
        <end position="379"/>
    </location>
</feature>
<dbReference type="Pfam" id="PF09732">
    <property type="entry name" value="CactinC_cactus"/>
    <property type="match status" value="1"/>
</dbReference>
<comment type="caution">
    <text evidence="7">The sequence shown here is derived from an EMBL/GenBank/DDBJ whole genome shotgun (WGS) entry which is preliminary data.</text>
</comment>
<dbReference type="PANTHER" id="PTHR21737:SF4">
    <property type="entry name" value="SPLICING FACTOR CACTIN"/>
    <property type="match status" value="1"/>
</dbReference>
<feature type="compositionally biased region" description="Basic and acidic residues" evidence="5">
    <location>
        <begin position="967"/>
        <end position="978"/>
    </location>
</feature>
<feature type="compositionally biased region" description="Low complexity" evidence="5">
    <location>
        <begin position="996"/>
        <end position="1007"/>
    </location>
</feature>
<proteinExistence type="inferred from homology"/>